<sequence>VEHLLPEINKRLNPPSDVLVDNSCWVLAFLGAFCAISQLVAMKDYAETVMEMADKMVDSVRELVERKLEVGFVRRAFRDFEIIVKKQMEWYRMNEYKLTKSLLHRLYVIKGMTMDSKMVLWRINVFVERGMADHVAA</sequence>
<dbReference type="PANTHER" id="PTHR31861">
    <property type="entry name" value="OS10G0507500 PROTEIN"/>
    <property type="match status" value="1"/>
</dbReference>
<evidence type="ECO:0000313" key="2">
    <source>
        <dbReference type="EMBL" id="KAF2568354.1"/>
    </source>
</evidence>
<evidence type="ECO:0000313" key="3">
    <source>
        <dbReference type="Proteomes" id="UP000712281"/>
    </source>
</evidence>
<dbReference type="PANTHER" id="PTHR31861:SF16">
    <property type="entry name" value="DUF577 DOMAIN-CONTAINING PROTEIN-RELATED"/>
    <property type="match status" value="1"/>
</dbReference>
<feature type="non-terminal residue" evidence="2">
    <location>
        <position position="1"/>
    </location>
</feature>
<protein>
    <recommendedName>
        <fullName evidence="1">DUF577 domain-containing protein</fullName>
    </recommendedName>
</protein>
<proteinExistence type="predicted"/>
<comment type="caution">
    <text evidence="2">The sequence shown here is derived from an EMBL/GenBank/DDBJ whole genome shotgun (WGS) entry which is preliminary data.</text>
</comment>
<dbReference type="AlphaFoldDB" id="A0A8S9IF40"/>
<dbReference type="EMBL" id="QGKW02001911">
    <property type="protein sequence ID" value="KAF2568354.1"/>
    <property type="molecule type" value="Genomic_DNA"/>
</dbReference>
<organism evidence="2 3">
    <name type="scientific">Brassica cretica</name>
    <name type="common">Mustard</name>
    <dbReference type="NCBI Taxonomy" id="69181"/>
    <lineage>
        <taxon>Eukaryota</taxon>
        <taxon>Viridiplantae</taxon>
        <taxon>Streptophyta</taxon>
        <taxon>Embryophyta</taxon>
        <taxon>Tracheophyta</taxon>
        <taxon>Spermatophyta</taxon>
        <taxon>Magnoliopsida</taxon>
        <taxon>eudicotyledons</taxon>
        <taxon>Gunneridae</taxon>
        <taxon>Pentapetalae</taxon>
        <taxon>rosids</taxon>
        <taxon>malvids</taxon>
        <taxon>Brassicales</taxon>
        <taxon>Brassicaceae</taxon>
        <taxon>Brassiceae</taxon>
        <taxon>Brassica</taxon>
    </lineage>
</organism>
<dbReference type="Pfam" id="PF04510">
    <property type="entry name" value="DUF577"/>
    <property type="match status" value="1"/>
</dbReference>
<dbReference type="Proteomes" id="UP000712281">
    <property type="component" value="Unassembled WGS sequence"/>
</dbReference>
<gene>
    <name evidence="2" type="ORF">F2Q68_00026759</name>
</gene>
<feature type="domain" description="DUF577" evidence="1">
    <location>
        <begin position="2"/>
        <end position="94"/>
    </location>
</feature>
<name>A0A8S9IF40_BRACR</name>
<accession>A0A8S9IF40</accession>
<reference evidence="2" key="1">
    <citation type="submission" date="2019-12" db="EMBL/GenBank/DDBJ databases">
        <title>Genome sequencing and annotation of Brassica cretica.</title>
        <authorList>
            <person name="Studholme D.J."/>
            <person name="Sarris P.F."/>
        </authorList>
    </citation>
    <scope>NUCLEOTIDE SEQUENCE</scope>
    <source>
        <strain evidence="2">PFS-001/15</strain>
        <tissue evidence="2">Leaf</tissue>
    </source>
</reference>
<evidence type="ECO:0000259" key="1">
    <source>
        <dbReference type="Pfam" id="PF04510"/>
    </source>
</evidence>
<dbReference type="InterPro" id="IPR007598">
    <property type="entry name" value="DUF577"/>
</dbReference>